<dbReference type="Proteomes" id="UP000290289">
    <property type="component" value="Chromosome 5"/>
</dbReference>
<accession>A0A498JS73</accession>
<feature type="region of interest" description="Disordered" evidence="1">
    <location>
        <begin position="74"/>
        <end position="109"/>
    </location>
</feature>
<reference evidence="2 3" key="1">
    <citation type="submission" date="2018-10" db="EMBL/GenBank/DDBJ databases">
        <title>A high-quality apple genome assembly.</title>
        <authorList>
            <person name="Hu J."/>
        </authorList>
    </citation>
    <scope>NUCLEOTIDE SEQUENCE [LARGE SCALE GENOMIC DNA]</scope>
    <source>
        <strain evidence="3">cv. HFTH1</strain>
        <tissue evidence="2">Young leaf</tissue>
    </source>
</reference>
<feature type="compositionally biased region" description="Pro residues" evidence="1">
    <location>
        <begin position="1"/>
        <end position="12"/>
    </location>
</feature>
<evidence type="ECO:0000313" key="2">
    <source>
        <dbReference type="EMBL" id="RXH98799.1"/>
    </source>
</evidence>
<feature type="compositionally biased region" description="Low complexity" evidence="1">
    <location>
        <begin position="74"/>
        <end position="91"/>
    </location>
</feature>
<feature type="region of interest" description="Disordered" evidence="1">
    <location>
        <begin position="1"/>
        <end position="34"/>
    </location>
</feature>
<organism evidence="2 3">
    <name type="scientific">Malus domestica</name>
    <name type="common">Apple</name>
    <name type="synonym">Pyrus malus</name>
    <dbReference type="NCBI Taxonomy" id="3750"/>
    <lineage>
        <taxon>Eukaryota</taxon>
        <taxon>Viridiplantae</taxon>
        <taxon>Streptophyta</taxon>
        <taxon>Embryophyta</taxon>
        <taxon>Tracheophyta</taxon>
        <taxon>Spermatophyta</taxon>
        <taxon>Magnoliopsida</taxon>
        <taxon>eudicotyledons</taxon>
        <taxon>Gunneridae</taxon>
        <taxon>Pentapetalae</taxon>
        <taxon>rosids</taxon>
        <taxon>fabids</taxon>
        <taxon>Rosales</taxon>
        <taxon>Rosaceae</taxon>
        <taxon>Amygdaloideae</taxon>
        <taxon>Maleae</taxon>
        <taxon>Malus</taxon>
    </lineage>
</organism>
<comment type="caution">
    <text evidence="2">The sequence shown here is derived from an EMBL/GenBank/DDBJ whole genome shotgun (WGS) entry which is preliminary data.</text>
</comment>
<dbReference type="EMBL" id="RDQH01000331">
    <property type="protein sequence ID" value="RXH98799.1"/>
    <property type="molecule type" value="Genomic_DNA"/>
</dbReference>
<protein>
    <submittedName>
        <fullName evidence="2">Uncharacterized protein</fullName>
    </submittedName>
</protein>
<sequence>MLSTPTPHPTPPISTLYQIPTSPSLSASSPPPTALRGQTLPKLVDIGAWACQLQTRRLWTYALTFSCIANLMSSSSTASKTSSSSTTSSSRLPRRRWSSSPPISDHDVSLTSYRPVPRSVSFLLAWRPAWTGCQAIPWAGVG</sequence>
<proteinExistence type="predicted"/>
<dbReference type="AlphaFoldDB" id="A0A498JS73"/>
<name>A0A498JS73_MALDO</name>
<evidence type="ECO:0000313" key="3">
    <source>
        <dbReference type="Proteomes" id="UP000290289"/>
    </source>
</evidence>
<keyword evidence="3" id="KW-1185">Reference proteome</keyword>
<dbReference type="STRING" id="3750.A0A498JS73"/>
<evidence type="ECO:0000256" key="1">
    <source>
        <dbReference type="SAM" id="MobiDB-lite"/>
    </source>
</evidence>
<gene>
    <name evidence="2" type="ORF">DVH24_011124</name>
</gene>